<evidence type="ECO:0000313" key="9">
    <source>
        <dbReference type="Proteomes" id="UP001152759"/>
    </source>
</evidence>
<sequence>MDSVMSPELKMKLSTQEAVYRLRNGSPDFRHALRERCRHQVKARRSALFDNIRNTRSRLNIQETLSEIFSTELNFLQSDTKDSEMEVCAAPKKDDSFELDLQIFEQIKSEIIQEQEAWILAEYNKYMGNEMMPEDPNSGESVACPLCLRCALVSQSFSVSCPNGCIRFPPHLALSEIYQTLQYSLQLHDGNCQSNAQFLNFIDDEISGLHLVCHDCSFFQKVLPSCT</sequence>
<keyword evidence="3" id="KW-0863">Zinc-finger</keyword>
<evidence type="ECO:0008006" key="10">
    <source>
        <dbReference type="Google" id="ProtNLM"/>
    </source>
</evidence>
<dbReference type="Pfam" id="PF14768">
    <property type="entry name" value="RPA_interact_C"/>
    <property type="match status" value="1"/>
</dbReference>
<name>A0A9P0F8V8_BEMTA</name>
<keyword evidence="5" id="KW-0539">Nucleus</keyword>
<gene>
    <name evidence="8" type="ORF">BEMITA_LOCUS12567</name>
</gene>
<feature type="domain" description="RPA-interacting protein C-terminal" evidence="7">
    <location>
        <begin position="144"/>
        <end position="220"/>
    </location>
</feature>
<keyword evidence="2" id="KW-0479">Metal-binding</keyword>
<evidence type="ECO:0000256" key="1">
    <source>
        <dbReference type="ARBA" id="ARBA00004123"/>
    </source>
</evidence>
<keyword evidence="9" id="KW-1185">Reference proteome</keyword>
<reference evidence="8" key="1">
    <citation type="submission" date="2021-12" db="EMBL/GenBank/DDBJ databases">
        <authorList>
            <person name="King R."/>
        </authorList>
    </citation>
    <scope>NUCLEOTIDE SEQUENCE</scope>
</reference>
<evidence type="ECO:0000256" key="3">
    <source>
        <dbReference type="ARBA" id="ARBA00022771"/>
    </source>
</evidence>
<dbReference type="PANTHER" id="PTHR31742">
    <property type="entry name" value="RPA-INTERACTING PROTEIN RPAIN"/>
    <property type="match status" value="1"/>
</dbReference>
<dbReference type="InterPro" id="IPR028156">
    <property type="entry name" value="RIP"/>
</dbReference>
<organism evidence="8 9">
    <name type="scientific">Bemisia tabaci</name>
    <name type="common">Sweetpotato whitefly</name>
    <name type="synonym">Aleurodes tabaci</name>
    <dbReference type="NCBI Taxonomy" id="7038"/>
    <lineage>
        <taxon>Eukaryota</taxon>
        <taxon>Metazoa</taxon>
        <taxon>Ecdysozoa</taxon>
        <taxon>Arthropoda</taxon>
        <taxon>Hexapoda</taxon>
        <taxon>Insecta</taxon>
        <taxon>Pterygota</taxon>
        <taxon>Neoptera</taxon>
        <taxon>Paraneoptera</taxon>
        <taxon>Hemiptera</taxon>
        <taxon>Sternorrhyncha</taxon>
        <taxon>Aleyrodoidea</taxon>
        <taxon>Aleyrodidae</taxon>
        <taxon>Aleyrodinae</taxon>
        <taxon>Bemisia</taxon>
    </lineage>
</organism>
<dbReference type="Proteomes" id="UP001152759">
    <property type="component" value="Chromosome 8"/>
</dbReference>
<evidence type="ECO:0000256" key="2">
    <source>
        <dbReference type="ARBA" id="ARBA00022723"/>
    </source>
</evidence>
<dbReference type="Pfam" id="PF14766">
    <property type="entry name" value="RPA_interact_N"/>
    <property type="match status" value="1"/>
</dbReference>
<dbReference type="PANTHER" id="PTHR31742:SF1">
    <property type="entry name" value="RPA-INTERACTING PROTEIN"/>
    <property type="match status" value="1"/>
</dbReference>
<dbReference type="GO" id="GO:0005634">
    <property type="term" value="C:nucleus"/>
    <property type="evidence" value="ECO:0007669"/>
    <property type="project" value="UniProtKB-SubCell"/>
</dbReference>
<accession>A0A9P0F8V8</accession>
<comment type="subcellular location">
    <subcellularLocation>
        <location evidence="1">Nucleus</location>
    </subcellularLocation>
</comment>
<dbReference type="InterPro" id="IPR028159">
    <property type="entry name" value="RPA_interact_C_dom"/>
</dbReference>
<evidence type="ECO:0000313" key="8">
    <source>
        <dbReference type="EMBL" id="CAH0394244.1"/>
    </source>
</evidence>
<evidence type="ECO:0000259" key="6">
    <source>
        <dbReference type="Pfam" id="PF14766"/>
    </source>
</evidence>
<dbReference type="GO" id="GO:0006606">
    <property type="term" value="P:protein import into nucleus"/>
    <property type="evidence" value="ECO:0007669"/>
    <property type="project" value="TreeGrafter"/>
</dbReference>
<proteinExistence type="predicted"/>
<keyword evidence="4" id="KW-0862">Zinc</keyword>
<evidence type="ECO:0000256" key="5">
    <source>
        <dbReference type="ARBA" id="ARBA00023242"/>
    </source>
</evidence>
<dbReference type="EMBL" id="OU963869">
    <property type="protein sequence ID" value="CAH0394244.1"/>
    <property type="molecule type" value="Genomic_DNA"/>
</dbReference>
<evidence type="ECO:0000256" key="4">
    <source>
        <dbReference type="ARBA" id="ARBA00022833"/>
    </source>
</evidence>
<dbReference type="InterPro" id="IPR028158">
    <property type="entry name" value="RPA_interact_N_dom"/>
</dbReference>
<evidence type="ECO:0000259" key="7">
    <source>
        <dbReference type="Pfam" id="PF14768"/>
    </source>
</evidence>
<feature type="domain" description="RPA-interacting protein N-terminal" evidence="6">
    <location>
        <begin position="22"/>
        <end position="54"/>
    </location>
</feature>
<dbReference type="KEGG" id="btab:109035086"/>
<protein>
    <recommendedName>
        <fullName evidence="10">RPA-interacting protein C-terminal domain-containing protein</fullName>
    </recommendedName>
</protein>
<dbReference type="GO" id="GO:0008270">
    <property type="term" value="F:zinc ion binding"/>
    <property type="evidence" value="ECO:0007669"/>
    <property type="project" value="UniProtKB-KW"/>
</dbReference>
<dbReference type="AlphaFoldDB" id="A0A9P0F8V8"/>